<dbReference type="InterPro" id="IPR032710">
    <property type="entry name" value="NTF2-like_dom_sf"/>
</dbReference>
<evidence type="ECO:0000313" key="2">
    <source>
        <dbReference type="Proteomes" id="UP000319353"/>
    </source>
</evidence>
<dbReference type="PANTHER" id="PTHR38436">
    <property type="entry name" value="POLYKETIDE CYCLASE SNOAL-LIKE DOMAIN"/>
    <property type="match status" value="1"/>
</dbReference>
<dbReference type="SUPFAM" id="SSF54427">
    <property type="entry name" value="NTF2-like"/>
    <property type="match status" value="1"/>
</dbReference>
<proteinExistence type="predicted"/>
<name>A0A537L0W0_9BACT</name>
<protein>
    <submittedName>
        <fullName evidence="1">Ester cyclase</fullName>
    </submittedName>
</protein>
<gene>
    <name evidence="1" type="ORF">E6H01_07745</name>
</gene>
<comment type="caution">
    <text evidence="1">The sequence shown here is derived from an EMBL/GenBank/DDBJ whole genome shotgun (WGS) entry which is preliminary data.</text>
</comment>
<dbReference type="AlphaFoldDB" id="A0A537L0W0"/>
<dbReference type="EMBL" id="VBAL01000094">
    <property type="protein sequence ID" value="TMJ01625.1"/>
    <property type="molecule type" value="Genomic_DNA"/>
</dbReference>
<dbReference type="Proteomes" id="UP000319353">
    <property type="component" value="Unassembled WGS sequence"/>
</dbReference>
<reference evidence="1 2" key="1">
    <citation type="journal article" date="2019" name="Nat. Microbiol.">
        <title>Mediterranean grassland soil C-N compound turnover is dependent on rainfall and depth, and is mediated by genomically divergent microorganisms.</title>
        <authorList>
            <person name="Diamond S."/>
            <person name="Andeer P.F."/>
            <person name="Li Z."/>
            <person name="Crits-Christoph A."/>
            <person name="Burstein D."/>
            <person name="Anantharaman K."/>
            <person name="Lane K.R."/>
            <person name="Thomas B.C."/>
            <person name="Pan C."/>
            <person name="Northen T.R."/>
            <person name="Banfield J.F."/>
        </authorList>
    </citation>
    <scope>NUCLEOTIDE SEQUENCE [LARGE SCALE GENOMIC DNA]</scope>
    <source>
        <strain evidence="1">NP_4</strain>
    </source>
</reference>
<dbReference type="Pfam" id="PF07366">
    <property type="entry name" value="SnoaL"/>
    <property type="match status" value="1"/>
</dbReference>
<evidence type="ECO:0000313" key="1">
    <source>
        <dbReference type="EMBL" id="TMJ01625.1"/>
    </source>
</evidence>
<organism evidence="1 2">
    <name type="scientific">Candidatus Segetimicrobium genomatis</name>
    <dbReference type="NCBI Taxonomy" id="2569760"/>
    <lineage>
        <taxon>Bacteria</taxon>
        <taxon>Bacillati</taxon>
        <taxon>Candidatus Sysuimicrobiota</taxon>
        <taxon>Candidatus Sysuimicrobiia</taxon>
        <taxon>Candidatus Sysuimicrobiales</taxon>
        <taxon>Candidatus Segetimicrobiaceae</taxon>
        <taxon>Candidatus Segetimicrobium</taxon>
    </lineage>
</organism>
<dbReference type="PANTHER" id="PTHR38436:SF1">
    <property type="entry name" value="ESTER CYCLASE"/>
    <property type="match status" value="1"/>
</dbReference>
<accession>A0A537L0W0</accession>
<dbReference type="InterPro" id="IPR009959">
    <property type="entry name" value="Cyclase_SnoaL-like"/>
</dbReference>
<dbReference type="GO" id="GO:0030638">
    <property type="term" value="P:polyketide metabolic process"/>
    <property type="evidence" value="ECO:0007669"/>
    <property type="project" value="InterPro"/>
</dbReference>
<dbReference type="Gene3D" id="3.10.450.50">
    <property type="match status" value="1"/>
</dbReference>
<sequence>MTADANKALIRRYFQEIDKGDPDVLDEFVAPDFVSHDPLPGVSGDLKGLKQAFMLFKSATPGYHTVDELIAEGDKVVARITGYGTHDGDFLGIPRTGKEIKMSGIVIWRIRRGKIVEHWAQNDTLRLLQQLGASPPSR</sequence>